<comment type="caution">
    <text evidence="1">The sequence shown here is derived from an EMBL/GenBank/DDBJ whole genome shotgun (WGS) entry which is preliminary data.</text>
</comment>
<reference evidence="1 2" key="1">
    <citation type="journal article" date="2016" name="Nat. Commun.">
        <title>Thousands of microbial genomes shed light on interconnected biogeochemical processes in an aquifer system.</title>
        <authorList>
            <person name="Anantharaman K."/>
            <person name="Brown C.T."/>
            <person name="Hug L.A."/>
            <person name="Sharon I."/>
            <person name="Castelle C.J."/>
            <person name="Probst A.J."/>
            <person name="Thomas B.C."/>
            <person name="Singh A."/>
            <person name="Wilkins M.J."/>
            <person name="Karaoz U."/>
            <person name="Brodie E.L."/>
            <person name="Williams K.H."/>
            <person name="Hubbard S.S."/>
            <person name="Banfield J.F."/>
        </authorList>
    </citation>
    <scope>NUCLEOTIDE SEQUENCE [LARGE SCALE GENOMIC DNA]</scope>
</reference>
<gene>
    <name evidence="1" type="ORF">A2368_01430</name>
</gene>
<dbReference type="EMBL" id="MFAM01000042">
    <property type="protein sequence ID" value="OGD78566.1"/>
    <property type="molecule type" value="Genomic_DNA"/>
</dbReference>
<dbReference type="Proteomes" id="UP000176682">
    <property type="component" value="Unassembled WGS sequence"/>
</dbReference>
<dbReference type="AlphaFoldDB" id="A0A1F5FG28"/>
<name>A0A1F5FG28_9BACT</name>
<evidence type="ECO:0000313" key="2">
    <source>
        <dbReference type="Proteomes" id="UP000176682"/>
    </source>
</evidence>
<sequence length="203" mass="23022">MATKIVRITRHEAETSQTAVLKQFFGQDMEVIVVNETMPMESKAFVARFDEVTMGADVVEVVLPPNLLEAALKFSAFAKRGGQILRATMNRVARIVDGSPALNDKGEQIYDFVFDHYEVVEKVEVVTHILGEQPKASEVSVTREEAIQMWLELHHAWMEWANFGGWPSDAQKSFAGGLQIKLGIAPNQERDSSYRWDYRDYVK</sequence>
<accession>A0A1F5FG28</accession>
<evidence type="ECO:0000313" key="1">
    <source>
        <dbReference type="EMBL" id="OGD78566.1"/>
    </source>
</evidence>
<protein>
    <submittedName>
        <fullName evidence="1">Uncharacterized protein</fullName>
    </submittedName>
</protein>
<organism evidence="1 2">
    <name type="scientific">Candidatus Collierbacteria bacterium RIFOXYB1_FULL_49_13</name>
    <dbReference type="NCBI Taxonomy" id="1817728"/>
    <lineage>
        <taxon>Bacteria</taxon>
        <taxon>Candidatus Collieribacteriota</taxon>
    </lineage>
</organism>
<proteinExistence type="predicted"/>